<organism evidence="6 7">
    <name type="scientific">Mucilaginibacter myungsuensis</name>
    <dbReference type="NCBI Taxonomy" id="649104"/>
    <lineage>
        <taxon>Bacteria</taxon>
        <taxon>Pseudomonadati</taxon>
        <taxon>Bacteroidota</taxon>
        <taxon>Sphingobacteriia</taxon>
        <taxon>Sphingobacteriales</taxon>
        <taxon>Sphingobacteriaceae</taxon>
        <taxon>Mucilaginibacter</taxon>
    </lineage>
</organism>
<dbReference type="GO" id="GO:0006508">
    <property type="term" value="P:proteolysis"/>
    <property type="evidence" value="ECO:0007669"/>
    <property type="project" value="UniProtKB-KW"/>
</dbReference>
<name>A0A929PYX9_9SPHI</name>
<evidence type="ECO:0000256" key="3">
    <source>
        <dbReference type="ARBA" id="ARBA00022729"/>
    </source>
</evidence>
<gene>
    <name evidence="6" type="ORF">IRJ16_18700</name>
</gene>
<evidence type="ECO:0000313" key="7">
    <source>
        <dbReference type="Proteomes" id="UP000622475"/>
    </source>
</evidence>
<dbReference type="AlphaFoldDB" id="A0A929PYX9"/>
<reference evidence="6" key="1">
    <citation type="submission" date="2020-10" db="EMBL/GenBank/DDBJ databases">
        <title>Mucilaginibacter mali sp. nov., isolated from rhizosphere soil of apple orchard.</title>
        <authorList>
            <person name="Lee J.-S."/>
            <person name="Kim H.S."/>
            <person name="Kim J.-S."/>
        </authorList>
    </citation>
    <scope>NUCLEOTIDE SEQUENCE</scope>
    <source>
        <strain evidence="6">KCTC 22746</strain>
    </source>
</reference>
<accession>A0A929PYX9</accession>
<evidence type="ECO:0000256" key="5">
    <source>
        <dbReference type="ARBA" id="ARBA00023180"/>
    </source>
</evidence>
<dbReference type="Pfam" id="PF00450">
    <property type="entry name" value="Peptidase_S10"/>
    <property type="match status" value="1"/>
</dbReference>
<proteinExistence type="predicted"/>
<dbReference type="InterPro" id="IPR029058">
    <property type="entry name" value="AB_hydrolase_fold"/>
</dbReference>
<sequence>MSGIKFPRTSNIQFFGSLFLAGLVALLFGSASRLASDKAFRLSVTRHHISIDGRDVEYLAKTGYLTVKDKADQPFAHIYYTAYTADSIRNPNRPITFVFNGGPGSASIWLHMGAFGPVRVDGKNGLRNNPHTWLGFTDLVFIDPVGTGYSKPAEGIEAKRFFGYKADVQIIAAFIKLYLDEHHRQASPKFIAGESYGALRAVGLADYLKDSLQVKLAGLTLISPALDYKLISFRKGNDLPFAYYLPSYALTAHYHQRLSPKLQKLSAAQLQTRAEAFSKGVYAEFIRSGSTATADIIDSLHYFTGLDKALLTTLNGRITDGQFTSALLSADGRKIGTFDSRAIGNDLNIDPSETAIRGTFTKAFGDYVRSGLKYENSQPYLATAAVGNWNYGPDVTKGYLDVSATLEKVIRNQPELQVKVVVGDYDLATPSATTAKVIGGLKLDASQRERVSVDRYPAGHMIYLNDQANAGFAANGKVFYKKASKTS</sequence>
<dbReference type="Proteomes" id="UP000622475">
    <property type="component" value="Unassembled WGS sequence"/>
</dbReference>
<keyword evidence="3" id="KW-0732">Signal</keyword>
<evidence type="ECO:0000256" key="2">
    <source>
        <dbReference type="ARBA" id="ARBA00022670"/>
    </source>
</evidence>
<dbReference type="PANTHER" id="PTHR11802">
    <property type="entry name" value="SERINE PROTEASE FAMILY S10 SERINE CARBOXYPEPTIDASE"/>
    <property type="match status" value="1"/>
</dbReference>
<keyword evidence="5" id="KW-0325">Glycoprotein</keyword>
<keyword evidence="4" id="KW-0378">Hydrolase</keyword>
<dbReference type="GO" id="GO:0004185">
    <property type="term" value="F:serine-type carboxypeptidase activity"/>
    <property type="evidence" value="ECO:0007669"/>
    <property type="project" value="InterPro"/>
</dbReference>
<dbReference type="Gene3D" id="3.40.50.1820">
    <property type="entry name" value="alpha/beta hydrolase"/>
    <property type="match status" value="1"/>
</dbReference>
<protein>
    <submittedName>
        <fullName evidence="6">Peptidase S10</fullName>
    </submittedName>
</protein>
<dbReference type="PANTHER" id="PTHR11802:SF3">
    <property type="entry name" value="RETINOID-INDUCIBLE SERINE CARBOXYPEPTIDASE"/>
    <property type="match status" value="1"/>
</dbReference>
<evidence type="ECO:0000313" key="6">
    <source>
        <dbReference type="EMBL" id="MBE9663920.1"/>
    </source>
</evidence>
<keyword evidence="1" id="KW-0121">Carboxypeptidase</keyword>
<dbReference type="RefSeq" id="WP_194113169.1">
    <property type="nucleotide sequence ID" value="NZ_JADFFL010000008.1"/>
</dbReference>
<keyword evidence="7" id="KW-1185">Reference proteome</keyword>
<dbReference type="InterPro" id="IPR001563">
    <property type="entry name" value="Peptidase_S10"/>
</dbReference>
<evidence type="ECO:0000256" key="4">
    <source>
        <dbReference type="ARBA" id="ARBA00022801"/>
    </source>
</evidence>
<dbReference type="EMBL" id="JADFFL010000008">
    <property type="protein sequence ID" value="MBE9663920.1"/>
    <property type="molecule type" value="Genomic_DNA"/>
</dbReference>
<evidence type="ECO:0000256" key="1">
    <source>
        <dbReference type="ARBA" id="ARBA00022645"/>
    </source>
</evidence>
<keyword evidence="2" id="KW-0645">Protease</keyword>
<comment type="caution">
    <text evidence="6">The sequence shown here is derived from an EMBL/GenBank/DDBJ whole genome shotgun (WGS) entry which is preliminary data.</text>
</comment>
<dbReference type="SUPFAM" id="SSF53474">
    <property type="entry name" value="alpha/beta-Hydrolases"/>
    <property type="match status" value="1"/>
</dbReference>